<organism evidence="1 2">
    <name type="scientific">Parelaphostrongylus tenuis</name>
    <name type="common">Meningeal worm</name>
    <dbReference type="NCBI Taxonomy" id="148309"/>
    <lineage>
        <taxon>Eukaryota</taxon>
        <taxon>Metazoa</taxon>
        <taxon>Ecdysozoa</taxon>
        <taxon>Nematoda</taxon>
        <taxon>Chromadorea</taxon>
        <taxon>Rhabditida</taxon>
        <taxon>Rhabditina</taxon>
        <taxon>Rhabditomorpha</taxon>
        <taxon>Strongyloidea</taxon>
        <taxon>Metastrongylidae</taxon>
        <taxon>Parelaphostrongylus</taxon>
    </lineage>
</organism>
<keyword evidence="2" id="KW-1185">Reference proteome</keyword>
<dbReference type="EMBL" id="JAHQIW010004177">
    <property type="protein sequence ID" value="KAJ1361365.1"/>
    <property type="molecule type" value="Genomic_DNA"/>
</dbReference>
<sequence length="56" mass="6313">MISSERLSSTLQDLQGIQVCDVVDHGVIKMISPTTSPTVKFKKKRYKKGHRLLSVQ</sequence>
<protein>
    <submittedName>
        <fullName evidence="1">Uncharacterized protein</fullName>
    </submittedName>
</protein>
<dbReference type="AlphaFoldDB" id="A0AAD5MMN8"/>
<evidence type="ECO:0000313" key="2">
    <source>
        <dbReference type="Proteomes" id="UP001196413"/>
    </source>
</evidence>
<dbReference type="Proteomes" id="UP001196413">
    <property type="component" value="Unassembled WGS sequence"/>
</dbReference>
<evidence type="ECO:0000313" key="1">
    <source>
        <dbReference type="EMBL" id="KAJ1361365.1"/>
    </source>
</evidence>
<accession>A0AAD5MMN8</accession>
<reference evidence="1" key="1">
    <citation type="submission" date="2021-06" db="EMBL/GenBank/DDBJ databases">
        <title>Parelaphostrongylus tenuis whole genome reference sequence.</title>
        <authorList>
            <person name="Garwood T.J."/>
            <person name="Larsen P.A."/>
            <person name="Fountain-Jones N.M."/>
            <person name="Garbe J.R."/>
            <person name="Macchietto M.G."/>
            <person name="Kania S.A."/>
            <person name="Gerhold R.W."/>
            <person name="Richards J.E."/>
            <person name="Wolf T.M."/>
        </authorList>
    </citation>
    <scope>NUCLEOTIDE SEQUENCE</scope>
    <source>
        <strain evidence="1">MNPRO001-30</strain>
        <tissue evidence="1">Meninges</tissue>
    </source>
</reference>
<name>A0AAD5MMN8_PARTN</name>
<comment type="caution">
    <text evidence="1">The sequence shown here is derived from an EMBL/GenBank/DDBJ whole genome shotgun (WGS) entry which is preliminary data.</text>
</comment>
<gene>
    <name evidence="1" type="ORF">KIN20_020590</name>
</gene>
<proteinExistence type="predicted"/>